<reference evidence="2 3" key="1">
    <citation type="submission" date="2018-08" db="EMBL/GenBank/DDBJ databases">
        <title>Sequencing the genomes of 1000 actinobacteria strains.</title>
        <authorList>
            <person name="Klenk H.-P."/>
        </authorList>
    </citation>
    <scope>NUCLEOTIDE SEQUENCE [LARGE SCALE GENOMIC DNA]</scope>
    <source>
        <strain evidence="2 3">DSM 43927</strain>
    </source>
</reference>
<keyword evidence="3" id="KW-1185">Reference proteome</keyword>
<keyword evidence="1" id="KW-0472">Membrane</keyword>
<dbReference type="OrthoDB" id="3729011at2"/>
<keyword evidence="1" id="KW-0812">Transmembrane</keyword>
<dbReference type="Proteomes" id="UP000256661">
    <property type="component" value="Unassembled WGS sequence"/>
</dbReference>
<feature type="transmembrane region" description="Helical" evidence="1">
    <location>
        <begin position="46"/>
        <end position="65"/>
    </location>
</feature>
<evidence type="ECO:0000256" key="1">
    <source>
        <dbReference type="SAM" id="Phobius"/>
    </source>
</evidence>
<dbReference type="AlphaFoldDB" id="A0A3D9SRJ7"/>
<evidence type="ECO:0000313" key="2">
    <source>
        <dbReference type="EMBL" id="REE98438.1"/>
    </source>
</evidence>
<protein>
    <submittedName>
        <fullName evidence="2">Uncharacterized protein</fullName>
    </submittedName>
</protein>
<proteinExistence type="predicted"/>
<evidence type="ECO:0000313" key="3">
    <source>
        <dbReference type="Proteomes" id="UP000256661"/>
    </source>
</evidence>
<dbReference type="EMBL" id="QTTT01000001">
    <property type="protein sequence ID" value="REE98438.1"/>
    <property type="molecule type" value="Genomic_DNA"/>
</dbReference>
<keyword evidence="1" id="KW-1133">Transmembrane helix</keyword>
<accession>A0A3D9SRJ7</accession>
<sequence length="520" mass="53442">MTDEEAAEDKPTGPGRPRTFADVRAEVRRWGLRFAELGVQVLRYRYATAALVLLAVLALYGVAALSRPSGEAAVGVGRRIPVSSAVLACPGTRDGRVSALAPVTSRGAGRADVSSMADGQTLASLTRPGLPWSRDVEDAPDAYMVKAQGAPAAGLAAERTTYVGKGDDRGLAATRCAAPGNDLRFIGPGPLDADRIDVYLTNLDAQPATVDITALSGEGPLDTADGRGILVGPHGTRIVRLGDTPDGMGEIVTTSQLLALRVRTTTGRVAAAVRVRVAEEKGVDWLPVAGAPAATLTVPGIPSGPGGRRLLVAVPGQDDARVMIQVMTPTGAFAPEGRDTMDVPAGTVMPLDLEHALGGKAAAVLLVANRPIVAGFAAERGDDVAYGVATHPLTRAGGVVADNRFNSSLLLTAPGNAATVRVTTIGAQGTPGRPQDVRIAAGRTIEVEPTPPPGDADEGFGLLVVPLPGSGPVHAARVMATGRDDRLFTVLPIAPAVTTLDLPPVVDSPRVLLPVERRPG</sequence>
<dbReference type="RefSeq" id="WP_116023892.1">
    <property type="nucleotide sequence ID" value="NZ_QTTT01000001.1"/>
</dbReference>
<name>A0A3D9SRJ7_9ACTN</name>
<comment type="caution">
    <text evidence="2">The sequence shown here is derived from an EMBL/GenBank/DDBJ whole genome shotgun (WGS) entry which is preliminary data.</text>
</comment>
<organism evidence="2 3">
    <name type="scientific">Thermomonospora umbrina</name>
    <dbReference type="NCBI Taxonomy" id="111806"/>
    <lineage>
        <taxon>Bacteria</taxon>
        <taxon>Bacillati</taxon>
        <taxon>Actinomycetota</taxon>
        <taxon>Actinomycetes</taxon>
        <taxon>Streptosporangiales</taxon>
        <taxon>Thermomonosporaceae</taxon>
        <taxon>Thermomonospora</taxon>
    </lineage>
</organism>
<dbReference type="Pfam" id="PF18986">
    <property type="entry name" value="DUF5719"/>
    <property type="match status" value="1"/>
</dbReference>
<gene>
    <name evidence="2" type="ORF">DFJ69_3927</name>
</gene>
<dbReference type="InterPro" id="IPR043777">
    <property type="entry name" value="DUF5719"/>
</dbReference>